<dbReference type="EMBL" id="GBRH01213112">
    <property type="protein sequence ID" value="JAD84783.1"/>
    <property type="molecule type" value="Transcribed_RNA"/>
</dbReference>
<proteinExistence type="predicted"/>
<reference evidence="2" key="1">
    <citation type="submission" date="2014-09" db="EMBL/GenBank/DDBJ databases">
        <authorList>
            <person name="Magalhaes I.L.F."/>
            <person name="Oliveira U."/>
            <person name="Santos F.R."/>
            <person name="Vidigal T.H.D.A."/>
            <person name="Brescovit A.D."/>
            <person name="Santos A.J."/>
        </authorList>
    </citation>
    <scope>NUCLEOTIDE SEQUENCE</scope>
    <source>
        <tissue evidence="2">Shoot tissue taken approximately 20 cm above the soil surface</tissue>
    </source>
</reference>
<keyword evidence="1" id="KW-1133">Transmembrane helix</keyword>
<evidence type="ECO:0000256" key="1">
    <source>
        <dbReference type="SAM" id="Phobius"/>
    </source>
</evidence>
<keyword evidence="1" id="KW-0812">Transmembrane</keyword>
<name>A0A0A9DDL8_ARUDO</name>
<organism evidence="2">
    <name type="scientific">Arundo donax</name>
    <name type="common">Giant reed</name>
    <name type="synonym">Donax arundinaceus</name>
    <dbReference type="NCBI Taxonomy" id="35708"/>
    <lineage>
        <taxon>Eukaryota</taxon>
        <taxon>Viridiplantae</taxon>
        <taxon>Streptophyta</taxon>
        <taxon>Embryophyta</taxon>
        <taxon>Tracheophyta</taxon>
        <taxon>Spermatophyta</taxon>
        <taxon>Magnoliopsida</taxon>
        <taxon>Liliopsida</taxon>
        <taxon>Poales</taxon>
        <taxon>Poaceae</taxon>
        <taxon>PACMAD clade</taxon>
        <taxon>Arundinoideae</taxon>
        <taxon>Arundineae</taxon>
        <taxon>Arundo</taxon>
    </lineage>
</organism>
<dbReference type="InterPro" id="IPR036444">
    <property type="entry name" value="PLipase_A2_dom_sf"/>
</dbReference>
<reference evidence="2" key="2">
    <citation type="journal article" date="2015" name="Data Brief">
        <title>Shoot transcriptome of the giant reed, Arundo donax.</title>
        <authorList>
            <person name="Barrero R.A."/>
            <person name="Guerrero F.D."/>
            <person name="Moolhuijzen P."/>
            <person name="Goolsby J.A."/>
            <person name="Tidwell J."/>
            <person name="Bellgard S.E."/>
            <person name="Bellgard M.I."/>
        </authorList>
    </citation>
    <scope>NUCLEOTIDE SEQUENCE</scope>
    <source>
        <tissue evidence="2">Shoot tissue taken approximately 20 cm above the soil surface</tissue>
    </source>
</reference>
<evidence type="ECO:0000313" key="2">
    <source>
        <dbReference type="EMBL" id="JAD84783.1"/>
    </source>
</evidence>
<dbReference type="AlphaFoldDB" id="A0A0A9DDL8"/>
<accession>A0A0A9DDL8</accession>
<keyword evidence="1" id="KW-0472">Membrane</keyword>
<feature type="transmembrane region" description="Helical" evidence="1">
    <location>
        <begin position="19"/>
        <end position="38"/>
    </location>
</feature>
<protein>
    <submittedName>
        <fullName evidence="2">Uncharacterized protein</fullName>
    </submittedName>
</protein>
<dbReference type="GO" id="GO:0006644">
    <property type="term" value="P:phospholipid metabolic process"/>
    <property type="evidence" value="ECO:0007669"/>
    <property type="project" value="InterPro"/>
</dbReference>
<dbReference type="GO" id="GO:0004623">
    <property type="term" value="F:phospholipase A2 activity"/>
    <property type="evidence" value="ECO:0007669"/>
    <property type="project" value="InterPro"/>
</dbReference>
<dbReference type="Gene3D" id="1.20.90.10">
    <property type="entry name" value="Phospholipase A2 domain"/>
    <property type="match status" value="1"/>
</dbReference>
<dbReference type="GO" id="GO:0050482">
    <property type="term" value="P:arachidonate secretion"/>
    <property type="evidence" value="ECO:0007669"/>
    <property type="project" value="InterPro"/>
</dbReference>
<sequence length="90" mass="10129">MLLIEKSFVPLPNNLSAETFSSCAFFLPWLIGLMSVKCHEKFKNCMRKVKKAGKIGFSKKCPYEMAMATMTQGMDMAIMLSQLGSQKLEL</sequence>